<sequence>MDARPGRRIAELHPLAVGVILTMSRPVGGDDVPTVFGPEEGTKPSDLR</sequence>
<keyword evidence="3" id="KW-1185">Reference proteome</keyword>
<gene>
    <name evidence="2" type="ORF">AB0E89_35735</name>
</gene>
<name>A0ABV2ZTG0_9ACTN</name>
<accession>A0ABV2ZTG0</accession>
<dbReference type="Proteomes" id="UP001550739">
    <property type="component" value="Unassembled WGS sequence"/>
</dbReference>
<feature type="region of interest" description="Disordered" evidence="1">
    <location>
        <begin position="27"/>
        <end position="48"/>
    </location>
</feature>
<comment type="caution">
    <text evidence="2">The sequence shown here is derived from an EMBL/GenBank/DDBJ whole genome shotgun (WGS) entry which is preliminary data.</text>
</comment>
<reference evidence="2 3" key="1">
    <citation type="submission" date="2024-06" db="EMBL/GenBank/DDBJ databases">
        <title>The Natural Products Discovery Center: Release of the First 8490 Sequenced Strains for Exploring Actinobacteria Biosynthetic Diversity.</title>
        <authorList>
            <person name="Kalkreuter E."/>
            <person name="Kautsar S.A."/>
            <person name="Yang D."/>
            <person name="Bader C.D."/>
            <person name="Teijaro C.N."/>
            <person name="Fluegel L."/>
            <person name="Davis C.M."/>
            <person name="Simpson J.R."/>
            <person name="Lauterbach L."/>
            <person name="Steele A.D."/>
            <person name="Gui C."/>
            <person name="Meng S."/>
            <person name="Li G."/>
            <person name="Viehrig K."/>
            <person name="Ye F."/>
            <person name="Su P."/>
            <person name="Kiefer A.F."/>
            <person name="Nichols A."/>
            <person name="Cepeda A.J."/>
            <person name="Yan W."/>
            <person name="Fan B."/>
            <person name="Jiang Y."/>
            <person name="Adhikari A."/>
            <person name="Zheng C.-J."/>
            <person name="Schuster L."/>
            <person name="Cowan T.M."/>
            <person name="Smanski M.J."/>
            <person name="Chevrette M.G."/>
            <person name="De Carvalho L.P.S."/>
            <person name="Shen B."/>
        </authorList>
    </citation>
    <scope>NUCLEOTIDE SEQUENCE [LARGE SCALE GENOMIC DNA]</scope>
    <source>
        <strain evidence="2 3">NPDC033843</strain>
    </source>
</reference>
<proteinExistence type="predicted"/>
<evidence type="ECO:0000256" key="1">
    <source>
        <dbReference type="SAM" id="MobiDB-lite"/>
    </source>
</evidence>
<dbReference type="RefSeq" id="WP_334578539.1">
    <property type="nucleotide sequence ID" value="NZ_JBEZVE010000023.1"/>
</dbReference>
<evidence type="ECO:0000313" key="2">
    <source>
        <dbReference type="EMBL" id="MEU3785834.1"/>
    </source>
</evidence>
<dbReference type="EMBL" id="JBEZVE010000023">
    <property type="protein sequence ID" value="MEU3785834.1"/>
    <property type="molecule type" value="Genomic_DNA"/>
</dbReference>
<protein>
    <submittedName>
        <fullName evidence="2">Uncharacterized protein</fullName>
    </submittedName>
</protein>
<evidence type="ECO:0000313" key="3">
    <source>
        <dbReference type="Proteomes" id="UP001550739"/>
    </source>
</evidence>
<organism evidence="2 3">
    <name type="scientific">Streptomyces sp. 900129855</name>
    <dbReference type="NCBI Taxonomy" id="3155129"/>
    <lineage>
        <taxon>Bacteria</taxon>
        <taxon>Bacillati</taxon>
        <taxon>Actinomycetota</taxon>
        <taxon>Actinomycetes</taxon>
        <taxon>Kitasatosporales</taxon>
        <taxon>Streptomycetaceae</taxon>
        <taxon>Streptomyces</taxon>
    </lineage>
</organism>